<evidence type="ECO:0000313" key="2">
    <source>
        <dbReference type="Proteomes" id="UP000274822"/>
    </source>
</evidence>
<comment type="caution">
    <text evidence="1">The sequence shown here is derived from an EMBL/GenBank/DDBJ whole genome shotgun (WGS) entry which is preliminary data.</text>
</comment>
<name>A0A433Q149_9FUNG</name>
<proteinExistence type="predicted"/>
<dbReference type="EMBL" id="RBNJ01019519">
    <property type="protein sequence ID" value="RUS23520.1"/>
    <property type="molecule type" value="Genomic_DNA"/>
</dbReference>
<reference evidence="1 2" key="1">
    <citation type="journal article" date="2018" name="New Phytol.">
        <title>Phylogenomics of Endogonaceae and evolution of mycorrhizas within Mucoromycota.</title>
        <authorList>
            <person name="Chang Y."/>
            <person name="Desiro A."/>
            <person name="Na H."/>
            <person name="Sandor L."/>
            <person name="Lipzen A."/>
            <person name="Clum A."/>
            <person name="Barry K."/>
            <person name="Grigoriev I.V."/>
            <person name="Martin F.M."/>
            <person name="Stajich J.E."/>
            <person name="Smith M.E."/>
            <person name="Bonito G."/>
            <person name="Spatafora J.W."/>
        </authorList>
    </citation>
    <scope>NUCLEOTIDE SEQUENCE [LARGE SCALE GENOMIC DNA]</scope>
    <source>
        <strain evidence="1 2">AD002</strain>
    </source>
</reference>
<accession>A0A433Q149</accession>
<keyword evidence="2" id="KW-1185">Reference proteome</keyword>
<dbReference type="AlphaFoldDB" id="A0A433Q149"/>
<sequence>MRMVGENRDQLQIANPIIPRCELADRKRIDRVFLSLDNATNPHKRLILRIFVVCELEFLADKTYTRHRNREGQCRLRNSATVCWSCNILLLHRCL</sequence>
<dbReference type="Proteomes" id="UP000274822">
    <property type="component" value="Unassembled WGS sequence"/>
</dbReference>
<evidence type="ECO:0000313" key="1">
    <source>
        <dbReference type="EMBL" id="RUS23520.1"/>
    </source>
</evidence>
<organism evidence="1 2">
    <name type="scientific">Jimgerdemannia flammicorona</name>
    <dbReference type="NCBI Taxonomy" id="994334"/>
    <lineage>
        <taxon>Eukaryota</taxon>
        <taxon>Fungi</taxon>
        <taxon>Fungi incertae sedis</taxon>
        <taxon>Mucoromycota</taxon>
        <taxon>Mucoromycotina</taxon>
        <taxon>Endogonomycetes</taxon>
        <taxon>Endogonales</taxon>
        <taxon>Endogonaceae</taxon>
        <taxon>Jimgerdemannia</taxon>
    </lineage>
</organism>
<gene>
    <name evidence="1" type="ORF">BC938DRAFT_475009</name>
</gene>
<protein>
    <submittedName>
        <fullName evidence="1">Uncharacterized protein</fullName>
    </submittedName>
</protein>